<evidence type="ECO:0000313" key="1">
    <source>
        <dbReference type="EMBL" id="AFJ02122.1"/>
    </source>
</evidence>
<dbReference type="HOGENOM" id="CLU_3137574_0_0_6"/>
<dbReference type="AlphaFoldDB" id="I1YGS9"/>
<evidence type="ECO:0000313" key="2">
    <source>
        <dbReference type="Proteomes" id="UP000009145"/>
    </source>
</evidence>
<accession>I1YGS9</accession>
<organism evidence="1 2">
    <name type="scientific">Methylophaga frappieri (strain ATCC BAA-2434 / DSM 25690 / JAM7)</name>
    <dbReference type="NCBI Taxonomy" id="754477"/>
    <lineage>
        <taxon>Bacteria</taxon>
        <taxon>Pseudomonadati</taxon>
        <taxon>Pseudomonadota</taxon>
        <taxon>Gammaproteobacteria</taxon>
        <taxon>Thiotrichales</taxon>
        <taxon>Piscirickettsiaceae</taxon>
        <taxon>Methylophaga</taxon>
    </lineage>
</organism>
<proteinExistence type="predicted"/>
<dbReference type="KEGG" id="mec:Q7C_953"/>
<keyword evidence="2" id="KW-1185">Reference proteome</keyword>
<dbReference type="PATRIC" id="fig|754477.3.peg.943"/>
<name>I1YGS9_METFJ</name>
<dbReference type="Proteomes" id="UP000009145">
    <property type="component" value="Chromosome"/>
</dbReference>
<gene>
    <name evidence="1" type="ordered locus">Q7C_953</name>
</gene>
<sequence length="49" mass="5529">MIGGATLQWLATREGRLDSFVAGRLREAIRLFFPGIRFSLPPKLQIGRD</sequence>
<protein>
    <submittedName>
        <fullName evidence="1">Uncharacterized protein</fullName>
    </submittedName>
</protein>
<dbReference type="EMBL" id="CP003380">
    <property type="protein sequence ID" value="AFJ02122.1"/>
    <property type="molecule type" value="Genomic_DNA"/>
</dbReference>
<reference evidence="1 2" key="1">
    <citation type="journal article" date="2012" name="J. Bacteriol.">
        <title>Complete genome sequences of Methylophaga sp. strain JAM1 and Methylophaga sp. strain JAM7.</title>
        <authorList>
            <person name="Villeneuve C."/>
            <person name="Martineau C."/>
            <person name="Mauffrey F."/>
            <person name="Villemur R."/>
        </authorList>
    </citation>
    <scope>NUCLEOTIDE SEQUENCE [LARGE SCALE GENOMIC DNA]</scope>
    <source>
        <strain evidence="1 2">JAM7</strain>
    </source>
</reference>